<proteinExistence type="predicted"/>
<dbReference type="PROSITE" id="PS50885">
    <property type="entry name" value="HAMP"/>
    <property type="match status" value="1"/>
</dbReference>
<keyword evidence="9" id="KW-0812">Transmembrane</keyword>
<evidence type="ECO:0000313" key="12">
    <source>
        <dbReference type="EMBL" id="UQK59032.1"/>
    </source>
</evidence>
<reference evidence="12" key="1">
    <citation type="submission" date="2022-04" db="EMBL/GenBank/DDBJ databases">
        <title>Complete genome sequences of Ezakiella coagulans and Fenollaria massiliensis.</title>
        <authorList>
            <person name="France M.T."/>
            <person name="Clifford J."/>
            <person name="Narina S."/>
            <person name="Rutt L."/>
            <person name="Ravel J."/>
        </authorList>
    </citation>
    <scope>NUCLEOTIDE SEQUENCE</scope>
    <source>
        <strain evidence="12">C0061C2</strain>
    </source>
</reference>
<keyword evidence="4" id="KW-0597">Phosphoprotein</keyword>
<dbReference type="SUPFAM" id="SSF158472">
    <property type="entry name" value="HAMP domain-like"/>
    <property type="match status" value="1"/>
</dbReference>
<dbReference type="InterPro" id="IPR050351">
    <property type="entry name" value="BphY/WalK/GraS-like"/>
</dbReference>
<dbReference type="GO" id="GO:0005886">
    <property type="term" value="C:plasma membrane"/>
    <property type="evidence" value="ECO:0007669"/>
    <property type="project" value="TreeGrafter"/>
</dbReference>
<dbReference type="FunFam" id="3.30.565.10:FF:000006">
    <property type="entry name" value="Sensor histidine kinase WalK"/>
    <property type="match status" value="1"/>
</dbReference>
<dbReference type="EC" id="2.7.13.3" evidence="3"/>
<dbReference type="GO" id="GO:0000155">
    <property type="term" value="F:phosphorelay sensor kinase activity"/>
    <property type="evidence" value="ECO:0007669"/>
    <property type="project" value="InterPro"/>
</dbReference>
<protein>
    <recommendedName>
        <fullName evidence="3">histidine kinase</fullName>
        <ecNumber evidence="3">2.7.13.3</ecNumber>
    </recommendedName>
</protein>
<dbReference type="CDD" id="cd00075">
    <property type="entry name" value="HATPase"/>
    <property type="match status" value="1"/>
</dbReference>
<feature type="transmembrane region" description="Helical" evidence="9">
    <location>
        <begin position="206"/>
        <end position="226"/>
    </location>
</feature>
<evidence type="ECO:0000313" key="13">
    <source>
        <dbReference type="Proteomes" id="UP000831151"/>
    </source>
</evidence>
<dbReference type="Pfam" id="PF00672">
    <property type="entry name" value="HAMP"/>
    <property type="match status" value="1"/>
</dbReference>
<dbReference type="CDD" id="cd00082">
    <property type="entry name" value="HisKA"/>
    <property type="match status" value="1"/>
</dbReference>
<dbReference type="FunFam" id="1.10.287.130:FF:000001">
    <property type="entry name" value="Two-component sensor histidine kinase"/>
    <property type="match status" value="1"/>
</dbReference>
<dbReference type="Pfam" id="PF00512">
    <property type="entry name" value="HisKA"/>
    <property type="match status" value="1"/>
</dbReference>
<dbReference type="Pfam" id="PF02518">
    <property type="entry name" value="HATPase_c"/>
    <property type="match status" value="1"/>
</dbReference>
<evidence type="ECO:0000256" key="4">
    <source>
        <dbReference type="ARBA" id="ARBA00022553"/>
    </source>
</evidence>
<dbReference type="InterPro" id="IPR003594">
    <property type="entry name" value="HATPase_dom"/>
</dbReference>
<evidence type="ECO:0000256" key="1">
    <source>
        <dbReference type="ARBA" id="ARBA00000085"/>
    </source>
</evidence>
<dbReference type="Gene3D" id="1.10.287.130">
    <property type="match status" value="1"/>
</dbReference>
<dbReference type="SMART" id="SM00304">
    <property type="entry name" value="HAMP"/>
    <property type="match status" value="1"/>
</dbReference>
<feature type="domain" description="HAMP" evidence="11">
    <location>
        <begin position="227"/>
        <end position="279"/>
    </location>
</feature>
<dbReference type="InterPro" id="IPR003660">
    <property type="entry name" value="HAMP_dom"/>
</dbReference>
<dbReference type="Proteomes" id="UP000831151">
    <property type="component" value="Chromosome"/>
</dbReference>
<evidence type="ECO:0000256" key="9">
    <source>
        <dbReference type="SAM" id="Phobius"/>
    </source>
</evidence>
<evidence type="ECO:0000256" key="2">
    <source>
        <dbReference type="ARBA" id="ARBA00004370"/>
    </source>
</evidence>
<dbReference type="PRINTS" id="PR00344">
    <property type="entry name" value="BCTRLSENSOR"/>
</dbReference>
<evidence type="ECO:0000259" key="11">
    <source>
        <dbReference type="PROSITE" id="PS50885"/>
    </source>
</evidence>
<comment type="subcellular location">
    <subcellularLocation>
        <location evidence="2">Membrane</location>
    </subcellularLocation>
</comment>
<keyword evidence="6 12" id="KW-0418">Kinase</keyword>
<dbReference type="KEGG" id="fms:M1R53_07255"/>
<dbReference type="PANTHER" id="PTHR45453:SF1">
    <property type="entry name" value="PHOSPHATE REGULON SENSOR PROTEIN PHOR"/>
    <property type="match status" value="1"/>
</dbReference>
<dbReference type="EMBL" id="CP096649">
    <property type="protein sequence ID" value="UQK59032.1"/>
    <property type="molecule type" value="Genomic_DNA"/>
</dbReference>
<keyword evidence="7" id="KW-0902">Two-component regulatory system</keyword>
<dbReference type="SUPFAM" id="SSF47384">
    <property type="entry name" value="Homodimeric domain of signal transducing histidine kinase"/>
    <property type="match status" value="1"/>
</dbReference>
<dbReference type="InterPro" id="IPR003661">
    <property type="entry name" value="HisK_dim/P_dom"/>
</dbReference>
<dbReference type="Gene3D" id="3.30.565.10">
    <property type="entry name" value="Histidine kinase-like ATPase, C-terminal domain"/>
    <property type="match status" value="1"/>
</dbReference>
<dbReference type="SMART" id="SM00388">
    <property type="entry name" value="HisKA"/>
    <property type="match status" value="1"/>
</dbReference>
<feature type="domain" description="Histidine kinase" evidence="10">
    <location>
        <begin position="402"/>
        <end position="618"/>
    </location>
</feature>
<dbReference type="SUPFAM" id="SSF55874">
    <property type="entry name" value="ATPase domain of HSP90 chaperone/DNA topoisomerase II/histidine kinase"/>
    <property type="match status" value="1"/>
</dbReference>
<dbReference type="InterPro" id="IPR005467">
    <property type="entry name" value="His_kinase_dom"/>
</dbReference>
<dbReference type="AlphaFoldDB" id="A0A9E7IUL2"/>
<evidence type="ECO:0000256" key="3">
    <source>
        <dbReference type="ARBA" id="ARBA00012438"/>
    </source>
</evidence>
<dbReference type="InterPro" id="IPR036097">
    <property type="entry name" value="HisK_dim/P_sf"/>
</dbReference>
<dbReference type="Gene3D" id="3.30.450.20">
    <property type="entry name" value="PAS domain"/>
    <property type="match status" value="1"/>
</dbReference>
<comment type="catalytic activity">
    <reaction evidence="1">
        <text>ATP + protein L-histidine = ADP + protein N-phospho-L-histidine.</text>
        <dbReference type="EC" id="2.7.13.3"/>
    </reaction>
</comment>
<evidence type="ECO:0000256" key="7">
    <source>
        <dbReference type="ARBA" id="ARBA00023012"/>
    </source>
</evidence>
<gene>
    <name evidence="12" type="ORF">M1R53_07255</name>
</gene>
<sequence length="620" mass="69924">MTKNYQTTTNTSRQEETWVITSQMKFNSIKFRFVIIYASLVLFVLVSVAAFIVTGLENELMKGLKDDIKKQVETMTSTSRYFTKENWSDEETIEHIQTVINENRFNADELVYVISNDSYPSVIAGNDEKTKLIVGKNAYDVDTINQAMLLEALKGNLSEKIIGEGTDSEVHLSYPVVAERGRVKGVVYVISSTKMVEATVKKARQLLTVISIAAIFVTILIAYLLAASIVSPISSLTAKAKRLAEGDFTQRVEVRTKDEIGKLASMFNTLTDELNKTISEKDLEQKKLETIFTNMTEAIIALNNHGELIHANSVAQKLIDIDIKRDTQRYFNLDKIGLSSINFDNPFTLEGEEEIELKGGVYKMTYAPFENEDYSLGGIIIMFQDITKEHRLDNMRKEFVANVSHELKTPITAIRSYSETLLEGGVPEEMQNKFLGVIEKEADRMNRLVLDLLLLSNIDYKGGEDVKVTELNEKVKDAIDKLKILADEKKQKLIYSISNEPLKALIDQDALEQIITNLISNAIKYTNENGTIEVKLYSVLGKVHLDVIDNGIGIPEKDQKRIFERFYRVEKGRSRKMGGTGLGLSIAKEMANAYKADIVFTSKFGIGTTFTFLIDEYKEK</sequence>
<evidence type="ECO:0000256" key="5">
    <source>
        <dbReference type="ARBA" id="ARBA00022679"/>
    </source>
</evidence>
<evidence type="ECO:0000256" key="6">
    <source>
        <dbReference type="ARBA" id="ARBA00022777"/>
    </source>
</evidence>
<organism evidence="12 13">
    <name type="scientific">Fenollaria massiliensis</name>
    <dbReference type="NCBI Taxonomy" id="938288"/>
    <lineage>
        <taxon>Bacteria</taxon>
        <taxon>Bacillati</taxon>
        <taxon>Bacillota</taxon>
        <taxon>Clostridia</taxon>
        <taxon>Eubacteriales</taxon>
        <taxon>Fenollaria</taxon>
    </lineage>
</organism>
<dbReference type="PROSITE" id="PS50109">
    <property type="entry name" value="HIS_KIN"/>
    <property type="match status" value="1"/>
</dbReference>
<dbReference type="GO" id="GO:0004721">
    <property type="term" value="F:phosphoprotein phosphatase activity"/>
    <property type="evidence" value="ECO:0007669"/>
    <property type="project" value="TreeGrafter"/>
</dbReference>
<keyword evidence="9" id="KW-1133">Transmembrane helix</keyword>
<feature type="transmembrane region" description="Helical" evidence="9">
    <location>
        <begin position="34"/>
        <end position="56"/>
    </location>
</feature>
<dbReference type="RefSeq" id="WP_249242552.1">
    <property type="nucleotide sequence ID" value="NZ_CP096649.1"/>
</dbReference>
<dbReference type="Gene3D" id="6.10.340.10">
    <property type="match status" value="1"/>
</dbReference>
<evidence type="ECO:0000259" key="10">
    <source>
        <dbReference type="PROSITE" id="PS50109"/>
    </source>
</evidence>
<dbReference type="GO" id="GO:0016036">
    <property type="term" value="P:cellular response to phosphate starvation"/>
    <property type="evidence" value="ECO:0007669"/>
    <property type="project" value="TreeGrafter"/>
</dbReference>
<keyword evidence="13" id="KW-1185">Reference proteome</keyword>
<name>A0A9E7IUL2_9FIRM</name>
<dbReference type="SMART" id="SM00387">
    <property type="entry name" value="HATPase_c"/>
    <property type="match status" value="1"/>
</dbReference>
<dbReference type="InterPro" id="IPR036890">
    <property type="entry name" value="HATPase_C_sf"/>
</dbReference>
<dbReference type="InterPro" id="IPR004358">
    <property type="entry name" value="Sig_transdc_His_kin-like_C"/>
</dbReference>
<dbReference type="PANTHER" id="PTHR45453">
    <property type="entry name" value="PHOSPHATE REGULON SENSOR PROTEIN PHOR"/>
    <property type="match status" value="1"/>
</dbReference>
<evidence type="ECO:0000256" key="8">
    <source>
        <dbReference type="ARBA" id="ARBA00023136"/>
    </source>
</evidence>
<accession>A0A9E7IUL2</accession>
<keyword evidence="5" id="KW-0808">Transferase</keyword>
<dbReference type="CDD" id="cd06225">
    <property type="entry name" value="HAMP"/>
    <property type="match status" value="1"/>
</dbReference>
<keyword evidence="8 9" id="KW-0472">Membrane</keyword>